<dbReference type="OrthoDB" id="428177at2759"/>
<evidence type="ECO:0000313" key="2">
    <source>
        <dbReference type="EMBL" id="CAE7928924.1"/>
    </source>
</evidence>
<name>A0A813C0B1_9DINO</name>
<evidence type="ECO:0000313" key="3">
    <source>
        <dbReference type="Proteomes" id="UP000601435"/>
    </source>
</evidence>
<feature type="non-terminal residue" evidence="2">
    <location>
        <position position="661"/>
    </location>
</feature>
<reference evidence="2" key="1">
    <citation type="submission" date="2021-02" db="EMBL/GenBank/DDBJ databases">
        <authorList>
            <person name="Dougan E. K."/>
            <person name="Rhodes N."/>
            <person name="Thang M."/>
            <person name="Chan C."/>
        </authorList>
    </citation>
    <scope>NUCLEOTIDE SEQUENCE</scope>
</reference>
<dbReference type="SUPFAM" id="SSF51445">
    <property type="entry name" value="(Trans)glycosidases"/>
    <property type="match status" value="1"/>
</dbReference>
<dbReference type="Proteomes" id="UP000601435">
    <property type="component" value="Unassembled WGS sequence"/>
</dbReference>
<gene>
    <name evidence="2" type="ORF">SNEC2469_LOCUS32235</name>
</gene>
<dbReference type="Gene3D" id="3.20.20.80">
    <property type="entry name" value="Glycosidases"/>
    <property type="match status" value="1"/>
</dbReference>
<proteinExistence type="predicted"/>
<dbReference type="InterPro" id="IPR017853">
    <property type="entry name" value="GH"/>
</dbReference>
<protein>
    <recommendedName>
        <fullName evidence="4">Glycoside hydrolase family 5 domain-containing protein</fullName>
    </recommendedName>
</protein>
<accession>A0A813C0B1</accession>
<dbReference type="AlphaFoldDB" id="A0A813C0B1"/>
<comment type="caution">
    <text evidence="2">The sequence shown here is derived from an EMBL/GenBank/DDBJ whole genome shotgun (WGS) entry which is preliminary data.</text>
</comment>
<keyword evidence="3" id="KW-1185">Reference proteome</keyword>
<dbReference type="EMBL" id="CAJNJA010081007">
    <property type="protein sequence ID" value="CAE7928924.1"/>
    <property type="molecule type" value="Genomic_DNA"/>
</dbReference>
<feature type="region of interest" description="Disordered" evidence="1">
    <location>
        <begin position="638"/>
        <end position="661"/>
    </location>
</feature>
<evidence type="ECO:0008006" key="4">
    <source>
        <dbReference type="Google" id="ProtNLM"/>
    </source>
</evidence>
<organism evidence="2 3">
    <name type="scientific">Symbiodinium necroappetens</name>
    <dbReference type="NCBI Taxonomy" id="1628268"/>
    <lineage>
        <taxon>Eukaryota</taxon>
        <taxon>Sar</taxon>
        <taxon>Alveolata</taxon>
        <taxon>Dinophyceae</taxon>
        <taxon>Suessiales</taxon>
        <taxon>Symbiodiniaceae</taxon>
        <taxon>Symbiodinium</taxon>
    </lineage>
</organism>
<sequence length="661" mass="75308">RVLVDNVRRPLGDLLEEVLKEHQLEMQMEAQAQRSRRLLQSHFQRKERNENLQLLRAGLQAFEARARSRALPPVPALQLTWPERSPTPSHVQAMWQAMWGRTYVLLAVVVRAAQGTDLGPNWAGVNSFFAHALPSSGPYSRTAYLDKIRDAGLRVLRIFISQTEADYKNSGSQAVDDIETKKVGTYDDRILSMVDDLMLEAYERGIKLDIALHDRYSLGCWRTDAYVTTYDLPSGCCNCTVSKNQVDRFYSEPQIQVAFDKRLRHILQHRNPHFNAPWGQLHEVVASFAPENEAQGHDWLVDKGWWCRRAQVMKEHMHPDIPISTGGSIGLLDALYQQLYMCPEIDVVDIHTYTDDDLWLRDVAQVSVTWALTQNKRVRLQEFGSQGNDESKAKTIFPLIYAASEIGIPFMPWQLVHPESTTDYEFWTDGELWRGLSAQSQMAQDNVTVFLWPELNLSNSSMQLKADWRLCVVNSECTSGCCSNEFSSDRKYKCTPGGSQCTGHLLADWVWCTQSSECACSCCSSEYSDDFRYKCTPGGTPRLCGEALARNGQPCFENGNCRSGCCSSGSCVAHAPPFQCDRLRARPNWRRRLRRHLRRRLRRGHRPRLRHPQPDAYQLQLEDPMLLLQLGRQPSFVDDSSAWPGQGKSMPAAWRSASNEC</sequence>
<evidence type="ECO:0000256" key="1">
    <source>
        <dbReference type="SAM" id="MobiDB-lite"/>
    </source>
</evidence>